<dbReference type="InterPro" id="IPR021842">
    <property type="entry name" value="DUF3435"/>
</dbReference>
<dbReference type="AlphaFoldDB" id="A0A8E2JRW4"/>
<evidence type="ECO:0000313" key="2">
    <source>
        <dbReference type="Proteomes" id="UP000250140"/>
    </source>
</evidence>
<dbReference type="EMBL" id="KV749903">
    <property type="protein sequence ID" value="OCL07259.1"/>
    <property type="molecule type" value="Genomic_DNA"/>
</dbReference>
<evidence type="ECO:0000313" key="1">
    <source>
        <dbReference type="EMBL" id="OCL07259.1"/>
    </source>
</evidence>
<accession>A0A8E2JRW4</accession>
<reference evidence="1 2" key="1">
    <citation type="journal article" date="2016" name="Nat. Commun.">
        <title>Ectomycorrhizal ecology is imprinted in the genome of the dominant symbiotic fungus Cenococcum geophilum.</title>
        <authorList>
            <consortium name="DOE Joint Genome Institute"/>
            <person name="Peter M."/>
            <person name="Kohler A."/>
            <person name="Ohm R.A."/>
            <person name="Kuo A."/>
            <person name="Krutzmann J."/>
            <person name="Morin E."/>
            <person name="Arend M."/>
            <person name="Barry K.W."/>
            <person name="Binder M."/>
            <person name="Choi C."/>
            <person name="Clum A."/>
            <person name="Copeland A."/>
            <person name="Grisel N."/>
            <person name="Haridas S."/>
            <person name="Kipfer T."/>
            <person name="LaButti K."/>
            <person name="Lindquist E."/>
            <person name="Lipzen A."/>
            <person name="Maire R."/>
            <person name="Meier B."/>
            <person name="Mihaltcheva S."/>
            <person name="Molinier V."/>
            <person name="Murat C."/>
            <person name="Poggeler S."/>
            <person name="Quandt C.A."/>
            <person name="Sperisen C."/>
            <person name="Tritt A."/>
            <person name="Tisserant E."/>
            <person name="Crous P.W."/>
            <person name="Henrissat B."/>
            <person name="Nehls U."/>
            <person name="Egli S."/>
            <person name="Spatafora J.W."/>
            <person name="Grigoriev I.V."/>
            <person name="Martin F.M."/>
        </authorList>
    </citation>
    <scope>NUCLEOTIDE SEQUENCE [LARGE SCALE GENOMIC DNA]</scope>
    <source>
        <strain evidence="1 2">CBS 207.34</strain>
    </source>
</reference>
<dbReference type="Proteomes" id="UP000250140">
    <property type="component" value="Unassembled WGS sequence"/>
</dbReference>
<dbReference type="PANTHER" id="PTHR37535">
    <property type="entry name" value="FLUG DOMAIN PROTEIN"/>
    <property type="match status" value="1"/>
</dbReference>
<name>A0A8E2JRW4_9PEZI</name>
<dbReference type="PANTHER" id="PTHR37535:SF2">
    <property type="entry name" value="FINGER DOMAIN PROTEIN, PUTATIVE (AFU_ORTHOLOGUE AFUA_6G09300)-RELATED"/>
    <property type="match status" value="1"/>
</dbReference>
<sequence length="201" mass="23090">MHKVVTFRQVLRKLAKKHGLSDKKREKPAIDAEDLALVLETNLVTIKKKYIVGRHQIQVHFLLLLGFCTASRPKALLDLCYQHIMITLLRDLEGGPYKIVPEFTFEFTKKYLGMKEVNTFLISEIIFNPSLILSPHVFLLGLLFSDQAFAAPNLTSAEQLSKLYIEPGRNELRLPLRSDLNNTPIFRRSIKVFHSYKVSPD</sequence>
<proteinExistence type="predicted"/>
<dbReference type="Pfam" id="PF11917">
    <property type="entry name" value="DUF3435"/>
    <property type="match status" value="1"/>
</dbReference>
<organism evidence="1 2">
    <name type="scientific">Glonium stellatum</name>
    <dbReference type="NCBI Taxonomy" id="574774"/>
    <lineage>
        <taxon>Eukaryota</taxon>
        <taxon>Fungi</taxon>
        <taxon>Dikarya</taxon>
        <taxon>Ascomycota</taxon>
        <taxon>Pezizomycotina</taxon>
        <taxon>Dothideomycetes</taxon>
        <taxon>Pleosporomycetidae</taxon>
        <taxon>Gloniales</taxon>
        <taxon>Gloniaceae</taxon>
        <taxon>Glonium</taxon>
    </lineage>
</organism>
<protein>
    <submittedName>
        <fullName evidence="1">Uncharacterized protein</fullName>
    </submittedName>
</protein>
<gene>
    <name evidence="1" type="ORF">AOQ84DRAFT_365094</name>
</gene>
<dbReference type="OrthoDB" id="3933870at2759"/>
<keyword evidence="2" id="KW-1185">Reference proteome</keyword>